<keyword evidence="2" id="KW-1185">Reference proteome</keyword>
<dbReference type="KEGG" id="agv:OJF2_29360"/>
<dbReference type="Proteomes" id="UP000324233">
    <property type="component" value="Chromosome"/>
</dbReference>
<name>A0A5B9W2G3_9BACT</name>
<dbReference type="OrthoDB" id="290486at2"/>
<evidence type="ECO:0008006" key="3">
    <source>
        <dbReference type="Google" id="ProtNLM"/>
    </source>
</evidence>
<reference evidence="1 2" key="1">
    <citation type="submission" date="2019-08" db="EMBL/GenBank/DDBJ databases">
        <title>Deep-cultivation of Planctomycetes and their phenomic and genomic characterization uncovers novel biology.</title>
        <authorList>
            <person name="Wiegand S."/>
            <person name="Jogler M."/>
            <person name="Boedeker C."/>
            <person name="Pinto D."/>
            <person name="Vollmers J."/>
            <person name="Rivas-Marin E."/>
            <person name="Kohn T."/>
            <person name="Peeters S.H."/>
            <person name="Heuer A."/>
            <person name="Rast P."/>
            <person name="Oberbeckmann S."/>
            <person name="Bunk B."/>
            <person name="Jeske O."/>
            <person name="Meyerdierks A."/>
            <person name="Storesund J.E."/>
            <person name="Kallscheuer N."/>
            <person name="Luecker S."/>
            <person name="Lage O.M."/>
            <person name="Pohl T."/>
            <person name="Merkel B.J."/>
            <person name="Hornburger P."/>
            <person name="Mueller R.-W."/>
            <person name="Bruemmer F."/>
            <person name="Labrenz M."/>
            <person name="Spormann A.M."/>
            <person name="Op den Camp H."/>
            <person name="Overmann J."/>
            <person name="Amann R."/>
            <person name="Jetten M.S.M."/>
            <person name="Mascher T."/>
            <person name="Medema M.H."/>
            <person name="Devos D.P."/>
            <person name="Kaster A.-K."/>
            <person name="Ovreas L."/>
            <person name="Rohde M."/>
            <person name="Galperin M.Y."/>
            <person name="Jogler C."/>
        </authorList>
    </citation>
    <scope>NUCLEOTIDE SEQUENCE [LARGE SCALE GENOMIC DNA]</scope>
    <source>
        <strain evidence="1 2">OJF2</strain>
    </source>
</reference>
<accession>A0A5B9W2G3</accession>
<sequence>MGESLGRVPVTAEVKIENLADAWAAEKGRLLSGRARSATVTDAPVDAAAIFLCIPTAMIKRLGLEPVGTRRERTVSGVDEVRPYDAVRLTIQGRTCTMDVREIADGNPVLIGQLVLGHLDFVVDLRSRSLVGNPAHGGEHIYEV</sequence>
<dbReference type="RefSeq" id="WP_148594329.1">
    <property type="nucleotide sequence ID" value="NZ_CP042997.1"/>
</dbReference>
<gene>
    <name evidence="1" type="ORF">OJF2_29360</name>
</gene>
<evidence type="ECO:0000313" key="1">
    <source>
        <dbReference type="EMBL" id="QEH34397.1"/>
    </source>
</evidence>
<dbReference type="AlphaFoldDB" id="A0A5B9W2G3"/>
<proteinExistence type="predicted"/>
<evidence type="ECO:0000313" key="2">
    <source>
        <dbReference type="Proteomes" id="UP000324233"/>
    </source>
</evidence>
<dbReference type="Gene3D" id="2.40.70.10">
    <property type="entry name" value="Acid Proteases"/>
    <property type="match status" value="1"/>
</dbReference>
<dbReference type="InterPro" id="IPR021109">
    <property type="entry name" value="Peptidase_aspartic_dom_sf"/>
</dbReference>
<organism evidence="1 2">
    <name type="scientific">Aquisphaera giovannonii</name>
    <dbReference type="NCBI Taxonomy" id="406548"/>
    <lineage>
        <taxon>Bacteria</taxon>
        <taxon>Pseudomonadati</taxon>
        <taxon>Planctomycetota</taxon>
        <taxon>Planctomycetia</taxon>
        <taxon>Isosphaerales</taxon>
        <taxon>Isosphaeraceae</taxon>
        <taxon>Aquisphaera</taxon>
    </lineage>
</organism>
<dbReference type="EMBL" id="CP042997">
    <property type="protein sequence ID" value="QEH34397.1"/>
    <property type="molecule type" value="Genomic_DNA"/>
</dbReference>
<protein>
    <recommendedName>
        <fullName evidence="3">Aspartyl protease</fullName>
    </recommendedName>
</protein>